<keyword evidence="2" id="KW-0808">Transferase</keyword>
<dbReference type="Gene3D" id="3.10.490.10">
    <property type="entry name" value="Gamma-glutamyl cyclotransferase-like"/>
    <property type="match status" value="1"/>
</dbReference>
<dbReference type="InterPro" id="IPR013024">
    <property type="entry name" value="GGCT-like"/>
</dbReference>
<dbReference type="SUPFAM" id="SSF110857">
    <property type="entry name" value="Gamma-glutamyl cyclotransferase-like"/>
    <property type="match status" value="1"/>
</dbReference>
<feature type="domain" description="Gamma-glutamylcyclotransferase AIG2-like" evidence="1">
    <location>
        <begin position="5"/>
        <end position="123"/>
    </location>
</feature>
<evidence type="ECO:0000313" key="2">
    <source>
        <dbReference type="EMBL" id="RVU04711.1"/>
    </source>
</evidence>
<accession>A0A3S2X3E2</accession>
<keyword evidence="3" id="KW-1185">Reference proteome</keyword>
<name>A0A3S2X3E2_9SPHN</name>
<comment type="caution">
    <text evidence="2">The sequence shown here is derived from an EMBL/GenBank/DDBJ whole genome shotgun (WGS) entry which is preliminary data.</text>
</comment>
<dbReference type="InterPro" id="IPR009288">
    <property type="entry name" value="AIG2-like_dom"/>
</dbReference>
<protein>
    <submittedName>
        <fullName evidence="2">Gamma-glutamylcyclotransferase</fullName>
    </submittedName>
</protein>
<dbReference type="Proteomes" id="UP000282837">
    <property type="component" value="Unassembled WGS sequence"/>
</dbReference>
<dbReference type="OrthoDB" id="7432499at2"/>
<reference evidence="2 3" key="1">
    <citation type="submission" date="2019-01" db="EMBL/GenBank/DDBJ databases">
        <authorList>
            <person name="Chen W.-M."/>
        </authorList>
    </citation>
    <scope>NUCLEOTIDE SEQUENCE [LARGE SCALE GENOMIC DNA]</scope>
    <source>
        <strain evidence="2 3">FSY-9</strain>
    </source>
</reference>
<gene>
    <name evidence="2" type="ORF">EOE18_11205</name>
</gene>
<dbReference type="InterPro" id="IPR036568">
    <property type="entry name" value="GGCT-like_sf"/>
</dbReference>
<evidence type="ECO:0000313" key="3">
    <source>
        <dbReference type="Proteomes" id="UP000282837"/>
    </source>
</evidence>
<evidence type="ECO:0000259" key="1">
    <source>
        <dbReference type="Pfam" id="PF06094"/>
    </source>
</evidence>
<dbReference type="CDD" id="cd06661">
    <property type="entry name" value="GGCT_like"/>
    <property type="match status" value="1"/>
</dbReference>
<proteinExistence type="predicted"/>
<organism evidence="2 3">
    <name type="scientific">Novosphingobium umbonatum</name>
    <dbReference type="NCBI Taxonomy" id="1908524"/>
    <lineage>
        <taxon>Bacteria</taxon>
        <taxon>Pseudomonadati</taxon>
        <taxon>Pseudomonadota</taxon>
        <taxon>Alphaproteobacteria</taxon>
        <taxon>Sphingomonadales</taxon>
        <taxon>Sphingomonadaceae</taxon>
        <taxon>Novosphingobium</taxon>
    </lineage>
</organism>
<dbReference type="GO" id="GO:0016740">
    <property type="term" value="F:transferase activity"/>
    <property type="evidence" value="ECO:0007669"/>
    <property type="project" value="UniProtKB-KW"/>
</dbReference>
<dbReference type="AlphaFoldDB" id="A0A3S2X3E2"/>
<sequence>MPEAFFFYGTLIAGGGNPAVELSLSRLRPMGAGRAQGLLFALDDPAGCYPAMVAGDGVVHGCLMARTPAFSAQDLMALDSYEGADYRRMAVMVHADGAMVRAWAYVWARPLPDDALPLPEGDFLAYVRASGRAVYRDPA</sequence>
<dbReference type="RefSeq" id="WP_127709472.1">
    <property type="nucleotide sequence ID" value="NZ_SACO01000007.1"/>
</dbReference>
<dbReference type="Pfam" id="PF06094">
    <property type="entry name" value="GGACT"/>
    <property type="match status" value="1"/>
</dbReference>
<dbReference type="EMBL" id="SACO01000007">
    <property type="protein sequence ID" value="RVU04711.1"/>
    <property type="molecule type" value="Genomic_DNA"/>
</dbReference>